<gene>
    <name evidence="1" type="ORF">LCGC14_2543620</name>
</gene>
<comment type="caution">
    <text evidence="1">The sequence shown here is derived from an EMBL/GenBank/DDBJ whole genome shotgun (WGS) entry which is preliminary data.</text>
</comment>
<evidence type="ECO:0000313" key="1">
    <source>
        <dbReference type="EMBL" id="KKL11654.1"/>
    </source>
</evidence>
<feature type="non-terminal residue" evidence="1">
    <location>
        <position position="1"/>
    </location>
</feature>
<accession>A0A0F9APZ0</accession>
<name>A0A0F9APZ0_9ZZZZ</name>
<organism evidence="1">
    <name type="scientific">marine sediment metagenome</name>
    <dbReference type="NCBI Taxonomy" id="412755"/>
    <lineage>
        <taxon>unclassified sequences</taxon>
        <taxon>metagenomes</taxon>
        <taxon>ecological metagenomes</taxon>
    </lineage>
</organism>
<protein>
    <submittedName>
        <fullName evidence="1">Uncharacterized protein</fullName>
    </submittedName>
</protein>
<dbReference type="EMBL" id="LAZR01041562">
    <property type="protein sequence ID" value="KKL11654.1"/>
    <property type="molecule type" value="Genomic_DNA"/>
</dbReference>
<reference evidence="1" key="1">
    <citation type="journal article" date="2015" name="Nature">
        <title>Complex archaea that bridge the gap between prokaryotes and eukaryotes.</title>
        <authorList>
            <person name="Spang A."/>
            <person name="Saw J.H."/>
            <person name="Jorgensen S.L."/>
            <person name="Zaremba-Niedzwiedzka K."/>
            <person name="Martijn J."/>
            <person name="Lind A.E."/>
            <person name="van Eijk R."/>
            <person name="Schleper C."/>
            <person name="Guy L."/>
            <person name="Ettema T.J."/>
        </authorList>
    </citation>
    <scope>NUCLEOTIDE SEQUENCE</scope>
</reference>
<dbReference type="AlphaFoldDB" id="A0A0F9APZ0"/>
<sequence length="106" mass="11633">IYGWGRAPWGRHRWGRARALRVAGWGCLPWGRSPWGLGAVVIDAEHSVDYCGAYIYAFACYDLAGNLHEGSPAEVPFDIHIPPPVPAGLKKNAYDKETDVLTLDVA</sequence>
<proteinExistence type="predicted"/>